<comment type="caution">
    <text evidence="10">The sequence shown here is derived from an EMBL/GenBank/DDBJ whole genome shotgun (WGS) entry which is preliminary data.</text>
</comment>
<organism evidence="10 11">
    <name type="scientific">Oceanihabitans sediminis</name>
    <dbReference type="NCBI Taxonomy" id="1812012"/>
    <lineage>
        <taxon>Bacteria</taxon>
        <taxon>Pseudomonadati</taxon>
        <taxon>Bacteroidota</taxon>
        <taxon>Flavobacteriia</taxon>
        <taxon>Flavobacteriales</taxon>
        <taxon>Flavobacteriaceae</taxon>
        <taxon>Oceanihabitans</taxon>
    </lineage>
</organism>
<dbReference type="PANTHER" id="PTHR30069">
    <property type="entry name" value="TONB-DEPENDENT OUTER MEMBRANE RECEPTOR"/>
    <property type="match status" value="1"/>
</dbReference>
<evidence type="ECO:0000256" key="2">
    <source>
        <dbReference type="ARBA" id="ARBA00022448"/>
    </source>
</evidence>
<dbReference type="PANTHER" id="PTHR30069:SF29">
    <property type="entry name" value="HEMOGLOBIN AND HEMOGLOBIN-HAPTOGLOBIN-BINDING PROTEIN 1-RELATED"/>
    <property type="match status" value="1"/>
</dbReference>
<evidence type="ECO:0000313" key="11">
    <source>
        <dbReference type="Proteomes" id="UP000252249"/>
    </source>
</evidence>
<dbReference type="Proteomes" id="UP000252249">
    <property type="component" value="Unassembled WGS sequence"/>
</dbReference>
<evidence type="ECO:0000256" key="3">
    <source>
        <dbReference type="ARBA" id="ARBA00022452"/>
    </source>
</evidence>
<evidence type="ECO:0000256" key="4">
    <source>
        <dbReference type="ARBA" id="ARBA00022692"/>
    </source>
</evidence>
<dbReference type="AlphaFoldDB" id="A0A368P776"/>
<keyword evidence="10" id="KW-0675">Receptor</keyword>
<evidence type="ECO:0000256" key="5">
    <source>
        <dbReference type="ARBA" id="ARBA00022729"/>
    </source>
</evidence>
<dbReference type="GO" id="GO:0009279">
    <property type="term" value="C:cell outer membrane"/>
    <property type="evidence" value="ECO:0007669"/>
    <property type="project" value="UniProtKB-SubCell"/>
</dbReference>
<dbReference type="GO" id="GO:0015344">
    <property type="term" value="F:siderophore uptake transmembrane transporter activity"/>
    <property type="evidence" value="ECO:0007669"/>
    <property type="project" value="TreeGrafter"/>
</dbReference>
<reference evidence="10 11" key="1">
    <citation type="submission" date="2018-07" db="EMBL/GenBank/DDBJ databases">
        <title>Oceanihabitans testaceum sp. nov., isolated from marine sediment.</title>
        <authorList>
            <person name="Li C.-M."/>
        </authorList>
    </citation>
    <scope>NUCLEOTIDE SEQUENCE [LARGE SCALE GENOMIC DNA]</scope>
    <source>
        <strain evidence="10 11">S9-10</strain>
    </source>
</reference>
<dbReference type="EMBL" id="QPIG01000001">
    <property type="protein sequence ID" value="RCU58378.1"/>
    <property type="molecule type" value="Genomic_DNA"/>
</dbReference>
<evidence type="ECO:0000313" key="10">
    <source>
        <dbReference type="EMBL" id="RCU58378.1"/>
    </source>
</evidence>
<dbReference type="InterPro" id="IPR036942">
    <property type="entry name" value="Beta-barrel_TonB_sf"/>
</dbReference>
<dbReference type="GO" id="GO:0044718">
    <property type="term" value="P:siderophore transmembrane transport"/>
    <property type="evidence" value="ECO:0007669"/>
    <property type="project" value="TreeGrafter"/>
</dbReference>
<evidence type="ECO:0000259" key="9">
    <source>
        <dbReference type="Pfam" id="PF14905"/>
    </source>
</evidence>
<dbReference type="InterPro" id="IPR041700">
    <property type="entry name" value="OMP_b-brl_3"/>
</dbReference>
<dbReference type="Gene3D" id="2.60.40.1120">
    <property type="entry name" value="Carboxypeptidase-like, regulatory domain"/>
    <property type="match status" value="1"/>
</dbReference>
<keyword evidence="3" id="KW-1134">Transmembrane beta strand</keyword>
<protein>
    <submittedName>
        <fullName evidence="10">TonB-dependent receptor</fullName>
    </submittedName>
</protein>
<name>A0A368P776_9FLAO</name>
<keyword evidence="5" id="KW-0732">Signal</keyword>
<proteinExistence type="predicted"/>
<dbReference type="InterPro" id="IPR008969">
    <property type="entry name" value="CarboxyPept-like_regulatory"/>
</dbReference>
<evidence type="ECO:0000256" key="1">
    <source>
        <dbReference type="ARBA" id="ARBA00004571"/>
    </source>
</evidence>
<keyword evidence="7" id="KW-0998">Cell outer membrane</keyword>
<feature type="transmembrane region" description="Helical" evidence="8">
    <location>
        <begin position="25"/>
        <end position="44"/>
    </location>
</feature>
<dbReference type="OrthoDB" id="8764943at2"/>
<dbReference type="SUPFAM" id="SSF56935">
    <property type="entry name" value="Porins"/>
    <property type="match status" value="1"/>
</dbReference>
<gene>
    <name evidence="10" type="ORF">DU428_03105</name>
</gene>
<keyword evidence="2" id="KW-0813">Transport</keyword>
<dbReference type="Gene3D" id="2.40.170.20">
    <property type="entry name" value="TonB-dependent receptor, beta-barrel domain"/>
    <property type="match status" value="1"/>
</dbReference>
<sequence length="864" mass="99423">MCNNAKVSNVLHNPIYLICIRFSKYNAIIGLFTFLFQWNTALKIRLKHSKNIINNCYIAFKTQNILNIKTYFFILLIFIPVGIFSQDYSVKGKVYDVNNSPISFANIVLLNTETDAVVTGTSSDDSGNFFIDNIASEKYIIKVSFIGFKDFSKEIEVDKNLDFATIILEEDKEDLEEVTIITKKPTIKKEADRLVFNIANTALSEGNMLEVLKSTPGVLIVDESIIIKHFEPVVYINNRKVHITGDELIQLLEGTPASHIKSIEVITNPPANYDASSGSVLNIIMEKNLITGYKGSVFANYTQGDFPRYNAGIANFYKTDKFNISTNYSFTRSKIDRESDEEINYINNGEIYEKWFSNINRNRWSDSHNLNLNFDYFIDDSNTLSFNSNLLFLPYYKYIAKGEVDVTDNQNNLLYNFNSRNTSRDNKYNLAFDLNYTHKFKNASKLSFNSHYTAYDYDRKQDVLSNYFFPGSPNDSNAFHSKSNQVADIFTVQVDYSLPISETESFSVGVKTSLIENKSDISHFDEVGGNQTYNPANSDAFNYYEDIFAAYVSYAKNWGKWDLSAGFRLEQTNIEGDSPLTNLIDKQDYFKVFPTFNLSSKLTESTSLYVNYNRSVDRPKYQDLNSFKYFLNDNTVVVGNPNLQPAFIDKFVIGTSINDTYTIEAYYNHSIDNFLELPIQDNIDNQLVYTPVNIEKTIEFGFDFSTYFNVTNSWFVYFVTSFYNIQDQVHNSDVQLKKDTWSNYSVLSNDFAFLKDRSLTANFTMVYIGKNQQGFQDVKTRLATDLAIKKTVLNNRGTISLSASDLFNTQGYSVTSRYLNQNNRRDFKEPNRYIKLGLSYKLGNSNLETNERIKELKERDRLEK</sequence>
<keyword evidence="6 8" id="KW-0472">Membrane</keyword>
<feature type="domain" description="Outer membrane protein beta-barrel" evidence="9">
    <location>
        <begin position="438"/>
        <end position="840"/>
    </location>
</feature>
<accession>A0A368P776</accession>
<dbReference type="Pfam" id="PF13715">
    <property type="entry name" value="CarbopepD_reg_2"/>
    <property type="match status" value="1"/>
</dbReference>
<dbReference type="SUPFAM" id="SSF49464">
    <property type="entry name" value="Carboxypeptidase regulatory domain-like"/>
    <property type="match status" value="1"/>
</dbReference>
<evidence type="ECO:0000256" key="7">
    <source>
        <dbReference type="ARBA" id="ARBA00023237"/>
    </source>
</evidence>
<evidence type="ECO:0000256" key="8">
    <source>
        <dbReference type="SAM" id="Phobius"/>
    </source>
</evidence>
<comment type="subcellular location">
    <subcellularLocation>
        <location evidence="1">Cell outer membrane</location>
        <topology evidence="1">Multi-pass membrane protein</topology>
    </subcellularLocation>
</comment>
<keyword evidence="4 8" id="KW-0812">Transmembrane</keyword>
<dbReference type="Pfam" id="PF14905">
    <property type="entry name" value="OMP_b-brl_3"/>
    <property type="match status" value="1"/>
</dbReference>
<dbReference type="InterPro" id="IPR039426">
    <property type="entry name" value="TonB-dep_rcpt-like"/>
</dbReference>
<feature type="transmembrane region" description="Helical" evidence="8">
    <location>
        <begin position="65"/>
        <end position="84"/>
    </location>
</feature>
<evidence type="ECO:0000256" key="6">
    <source>
        <dbReference type="ARBA" id="ARBA00023136"/>
    </source>
</evidence>
<keyword evidence="8" id="KW-1133">Transmembrane helix</keyword>
<keyword evidence="11" id="KW-1185">Reference proteome</keyword>